<sequence>MPADDGYLDLDAAARFVGIAPGELDKLARAGAVQRENGRFHPLRLVRGYVEHIRSEGKRKEKNPTQGEIGEHVDLSVRSVSDLLKKLDIDNKLSSLSEIRIAYIRDLRATAAGRGGEEQANLTLQRTRQAEADANLKQLELFARAERLVSIDELEPKLSHWASLARSEVGDMSALRAKSERGWALARAPVISRLPVFLILQPSVLLPPSKTGTASRWTGSLSTGTSMPPSWLLQAVRPTLAAMLKRVSRQWMRPPKVPTRQWLVEYFHLPPEGADLPGRCPIITRHSTTGNHPSVPIGSQSKDIAVRSTTIRTMFPISGVFSMPWMTPRCGWW</sequence>
<evidence type="ECO:0000313" key="1">
    <source>
        <dbReference type="EMBL" id="VFJ45780.1"/>
    </source>
</evidence>
<name>A0A450S2A8_9GAMM</name>
<dbReference type="EMBL" id="CAADFL010000040">
    <property type="protein sequence ID" value="VFK07418.1"/>
    <property type="molecule type" value="Genomic_DNA"/>
</dbReference>
<evidence type="ECO:0000313" key="3">
    <source>
        <dbReference type="EMBL" id="VFK07418.1"/>
    </source>
</evidence>
<dbReference type="EMBL" id="CAADEZ010000029">
    <property type="protein sequence ID" value="VFJ45780.1"/>
    <property type="molecule type" value="Genomic_DNA"/>
</dbReference>
<protein>
    <submittedName>
        <fullName evidence="1">Uncharacterized protein</fullName>
    </submittedName>
</protein>
<dbReference type="EMBL" id="CAADFA010000032">
    <property type="protein sequence ID" value="VFJ45972.1"/>
    <property type="molecule type" value="Genomic_DNA"/>
</dbReference>
<reference evidence="1" key="1">
    <citation type="submission" date="2019-02" db="EMBL/GenBank/DDBJ databases">
        <authorList>
            <person name="Gruber-Vodicka R. H."/>
            <person name="Seah K. B. B."/>
        </authorList>
    </citation>
    <scope>NUCLEOTIDE SEQUENCE</scope>
    <source>
        <strain evidence="1">BECK_BZ163</strain>
        <strain evidence="3">BECK_BZ164</strain>
        <strain evidence="2">BECK_BZ165</strain>
    </source>
</reference>
<dbReference type="AlphaFoldDB" id="A0A450S2A8"/>
<accession>A0A450S2A8</accession>
<evidence type="ECO:0000313" key="2">
    <source>
        <dbReference type="EMBL" id="VFJ45972.1"/>
    </source>
</evidence>
<gene>
    <name evidence="1" type="ORF">BECKFM1743A_GA0114220_1002913</name>
    <name evidence="3" type="ORF">BECKFM1743B_GA0114221_1004013</name>
    <name evidence="2" type="ORF">BECKFM1743C_GA0114222_1003213</name>
</gene>
<organism evidence="1">
    <name type="scientific">Candidatus Kentrum sp. FM</name>
    <dbReference type="NCBI Taxonomy" id="2126340"/>
    <lineage>
        <taxon>Bacteria</taxon>
        <taxon>Pseudomonadati</taxon>
        <taxon>Pseudomonadota</taxon>
        <taxon>Gammaproteobacteria</taxon>
        <taxon>Candidatus Kentrum</taxon>
    </lineage>
</organism>
<proteinExistence type="predicted"/>